<evidence type="ECO:0000256" key="2">
    <source>
        <dbReference type="ARBA" id="ARBA00022692"/>
    </source>
</evidence>
<comment type="subcellular location">
    <subcellularLocation>
        <location evidence="1">Membrane</location>
        <topology evidence="1">Multi-pass membrane protein</topology>
    </subcellularLocation>
</comment>
<evidence type="ECO:0000256" key="5">
    <source>
        <dbReference type="SAM" id="Phobius"/>
    </source>
</evidence>
<keyword evidence="2 5" id="KW-0812">Transmembrane</keyword>
<feature type="transmembrane region" description="Helical" evidence="5">
    <location>
        <begin position="61"/>
        <end position="79"/>
    </location>
</feature>
<reference evidence="7 8" key="1">
    <citation type="submission" date="2014-04" db="EMBL/GenBank/DDBJ databases">
        <authorList>
            <consortium name="DOE Joint Genome Institute"/>
            <person name="Kuo A."/>
            <person name="Martino E."/>
            <person name="Perotto S."/>
            <person name="Kohler A."/>
            <person name="Nagy L.G."/>
            <person name="Floudas D."/>
            <person name="Copeland A."/>
            <person name="Barry K.W."/>
            <person name="Cichocki N."/>
            <person name="Veneault-Fourrey C."/>
            <person name="LaButti K."/>
            <person name="Lindquist E.A."/>
            <person name="Lipzen A."/>
            <person name="Lundell T."/>
            <person name="Morin E."/>
            <person name="Murat C."/>
            <person name="Sun H."/>
            <person name="Tunlid A."/>
            <person name="Henrissat B."/>
            <person name="Grigoriev I.V."/>
            <person name="Hibbett D.S."/>
            <person name="Martin F."/>
            <person name="Nordberg H.P."/>
            <person name="Cantor M.N."/>
            <person name="Hua S.X."/>
        </authorList>
    </citation>
    <scope>NUCLEOTIDE SEQUENCE [LARGE SCALE GENOMIC DNA]</scope>
    <source>
        <strain evidence="7 8">Zn</strain>
    </source>
</reference>
<dbReference type="HOGENOM" id="CLU_652281_0_0_1"/>
<feature type="transmembrane region" description="Helical" evidence="5">
    <location>
        <begin position="215"/>
        <end position="234"/>
    </location>
</feature>
<reference evidence="8" key="2">
    <citation type="submission" date="2015-01" db="EMBL/GenBank/DDBJ databases">
        <title>Evolutionary Origins and Diversification of the Mycorrhizal Mutualists.</title>
        <authorList>
            <consortium name="DOE Joint Genome Institute"/>
            <consortium name="Mycorrhizal Genomics Consortium"/>
            <person name="Kohler A."/>
            <person name="Kuo A."/>
            <person name="Nagy L.G."/>
            <person name="Floudas D."/>
            <person name="Copeland A."/>
            <person name="Barry K.W."/>
            <person name="Cichocki N."/>
            <person name="Veneault-Fourrey C."/>
            <person name="LaButti K."/>
            <person name="Lindquist E.A."/>
            <person name="Lipzen A."/>
            <person name="Lundell T."/>
            <person name="Morin E."/>
            <person name="Murat C."/>
            <person name="Riley R."/>
            <person name="Ohm R."/>
            <person name="Sun H."/>
            <person name="Tunlid A."/>
            <person name="Henrissat B."/>
            <person name="Grigoriev I.V."/>
            <person name="Hibbett D.S."/>
            <person name="Martin F."/>
        </authorList>
    </citation>
    <scope>NUCLEOTIDE SEQUENCE [LARGE SCALE GENOMIC DNA]</scope>
    <source>
        <strain evidence="8">Zn</strain>
    </source>
</reference>
<feature type="transmembrane region" description="Helical" evidence="5">
    <location>
        <begin position="368"/>
        <end position="386"/>
    </location>
</feature>
<dbReference type="Proteomes" id="UP000054321">
    <property type="component" value="Unassembled WGS sequence"/>
</dbReference>
<evidence type="ECO:0000259" key="6">
    <source>
        <dbReference type="Pfam" id="PF13813"/>
    </source>
</evidence>
<evidence type="ECO:0000313" key="7">
    <source>
        <dbReference type="EMBL" id="KIN09144.1"/>
    </source>
</evidence>
<accession>A0A0C3DCT5</accession>
<gene>
    <name evidence="7" type="ORF">OIDMADRAFT_175666</name>
</gene>
<feature type="transmembrane region" description="Helical" evidence="5">
    <location>
        <begin position="338"/>
        <end position="356"/>
    </location>
</feature>
<feature type="transmembrane region" description="Helical" evidence="5">
    <location>
        <begin position="32"/>
        <end position="49"/>
    </location>
</feature>
<proteinExistence type="predicted"/>
<dbReference type="OrthoDB" id="1077582at2759"/>
<keyword evidence="8" id="KW-1185">Reference proteome</keyword>
<evidence type="ECO:0000256" key="4">
    <source>
        <dbReference type="ARBA" id="ARBA00023136"/>
    </source>
</evidence>
<evidence type="ECO:0000256" key="3">
    <source>
        <dbReference type="ARBA" id="ARBA00022989"/>
    </source>
</evidence>
<dbReference type="AlphaFoldDB" id="A0A0C3DCT5"/>
<dbReference type="Pfam" id="PF13813">
    <property type="entry name" value="MBOAT_2"/>
    <property type="match status" value="1"/>
</dbReference>
<dbReference type="GO" id="GO:0016020">
    <property type="term" value="C:membrane"/>
    <property type="evidence" value="ECO:0007669"/>
    <property type="project" value="UniProtKB-SubCell"/>
</dbReference>
<dbReference type="InParanoid" id="A0A0C3DCT5"/>
<feature type="transmembrane region" description="Helical" evidence="5">
    <location>
        <begin position="6"/>
        <end position="25"/>
    </location>
</feature>
<keyword evidence="4 5" id="KW-0472">Membrane</keyword>
<name>A0A0C3DCT5_OIDMZ</name>
<dbReference type="STRING" id="913774.A0A0C3DCT5"/>
<organism evidence="7 8">
    <name type="scientific">Oidiodendron maius (strain Zn)</name>
    <dbReference type="NCBI Taxonomy" id="913774"/>
    <lineage>
        <taxon>Eukaryota</taxon>
        <taxon>Fungi</taxon>
        <taxon>Dikarya</taxon>
        <taxon>Ascomycota</taxon>
        <taxon>Pezizomycotina</taxon>
        <taxon>Leotiomycetes</taxon>
        <taxon>Leotiomycetes incertae sedis</taxon>
        <taxon>Myxotrichaceae</taxon>
        <taxon>Oidiodendron</taxon>
    </lineage>
</organism>
<feature type="domain" description="Wax synthase" evidence="6">
    <location>
        <begin position="253"/>
        <end position="331"/>
    </location>
</feature>
<protein>
    <recommendedName>
        <fullName evidence="6">Wax synthase domain-containing protein</fullName>
    </recommendedName>
</protein>
<evidence type="ECO:0000313" key="8">
    <source>
        <dbReference type="Proteomes" id="UP000054321"/>
    </source>
</evidence>
<sequence length="398" mass="45782">MKVLGVVLMCAYFAGSMLLAIIALNSQQATRPALLIGIIGCACLSFRQITDVQFGLWGSQVFAMFIIIYVSHISCVLCYEKYVLPPKPGVSFEWFRAYRMLFNPRWLGTDRQSPHISGTVTRAPSLDTGSKYYREKYARDPAKRFKTMWRSPWAIFLRNRLLSFAGILILEKLYSSVYYDVAPRHGIQLGITDFLPTKESYFRRLGDVTLRETAIRAWLVIFFLFSSICVYVSIHDVLAFVFVATGFDNPSDWPPLFGDIREATSIRNFWGKFWHRLVYRSYTSYGIWISKNILCLPKSSLVGKIFINFFVYALSGCVHMLAIRQLGYTCGSWGEVTFYLYTFLGVMVEMTASAAFSRVTRGYQLNRTVSKMIGYTWVFMYLFTILPKSEYPKVFCNS</sequence>
<dbReference type="InterPro" id="IPR032805">
    <property type="entry name" value="Wax_synthase_dom"/>
</dbReference>
<evidence type="ECO:0000256" key="1">
    <source>
        <dbReference type="ARBA" id="ARBA00004141"/>
    </source>
</evidence>
<feature type="transmembrane region" description="Helical" evidence="5">
    <location>
        <begin position="305"/>
        <end position="326"/>
    </location>
</feature>
<dbReference type="EMBL" id="KN832870">
    <property type="protein sequence ID" value="KIN09144.1"/>
    <property type="molecule type" value="Genomic_DNA"/>
</dbReference>
<keyword evidence="3 5" id="KW-1133">Transmembrane helix</keyword>